<keyword evidence="6" id="KW-1185">Reference proteome</keyword>
<dbReference type="GO" id="GO:0003700">
    <property type="term" value="F:DNA-binding transcription factor activity"/>
    <property type="evidence" value="ECO:0007669"/>
    <property type="project" value="TreeGrafter"/>
</dbReference>
<evidence type="ECO:0000256" key="2">
    <source>
        <dbReference type="ARBA" id="ARBA00023015"/>
    </source>
</evidence>
<sequence length="426" mass="47203">MSKHYAGARIHTLRTSRSLTQVEMAQKLGISASYLNQLENDQRPLTVSVLLQLTRVFGLDASFFSQDSEQRTIGELAELMPGLSDDELADFAIRYPRIADAVREIPTLLTSAALSPHATVRDFFQRNENYFDDLDLAAENFALHAPSRQLRLTRLAAAFDRDYGYTVRFNQYAQGPRSMLDTASREIRLRTGLTEAQQCFELSYHYALIGHISLIDAHLAPITDPDAYSLGRHGLAQYFAAAVTMPYGEILAAAEATRYDIDMIAARFGTGFESTCQRLGTLQRPGARAVPFAFVRTDRAGNISKRQSTTSFHFSQRGGTCPLWVVHRAFETPNRVTRQVAVMPDGRTYLWVARMVQGPAAGFGTPRQENAVALGCDTDHAERLVYADGLDLSPDSATPIGPGCETCPRNECPQRAFPVSPGRSER</sequence>
<dbReference type="InterPro" id="IPR050807">
    <property type="entry name" value="TransReg_Diox_bact_type"/>
</dbReference>
<dbReference type="AlphaFoldDB" id="A0A0K1RC48"/>
<dbReference type="Pfam" id="PF06114">
    <property type="entry name" value="Peptidase_M78"/>
    <property type="match status" value="1"/>
</dbReference>
<evidence type="ECO:0000256" key="1">
    <source>
        <dbReference type="ARBA" id="ARBA00007227"/>
    </source>
</evidence>
<accession>A0A0K1RC48</accession>
<proteinExistence type="inferred from homology"/>
<dbReference type="InterPro" id="IPR010359">
    <property type="entry name" value="IrrE_HExxH"/>
</dbReference>
<dbReference type="PATRIC" id="fig|156976.3.peg.1466"/>
<dbReference type="InterPro" id="IPR018653">
    <property type="entry name" value="ScfR_C"/>
</dbReference>
<dbReference type="STRING" id="156976.AK829_07350"/>
<dbReference type="PANTHER" id="PTHR46797">
    <property type="entry name" value="HTH-TYPE TRANSCRIPTIONAL REGULATOR"/>
    <property type="match status" value="1"/>
</dbReference>
<dbReference type="RefSeq" id="WP_052205270.1">
    <property type="nucleotide sequence ID" value="NZ_BAAAGW010000017.1"/>
</dbReference>
<dbReference type="GO" id="GO:0005829">
    <property type="term" value="C:cytosol"/>
    <property type="evidence" value="ECO:0007669"/>
    <property type="project" value="TreeGrafter"/>
</dbReference>
<dbReference type="SUPFAM" id="SSF47413">
    <property type="entry name" value="lambda repressor-like DNA-binding domains"/>
    <property type="match status" value="1"/>
</dbReference>
<protein>
    <submittedName>
        <fullName evidence="5">MerR family transcriptional regulator</fullName>
    </submittedName>
</protein>
<organism evidence="5 6">
    <name type="scientific">Corynebacterium riegelii</name>
    <dbReference type="NCBI Taxonomy" id="156976"/>
    <lineage>
        <taxon>Bacteria</taxon>
        <taxon>Bacillati</taxon>
        <taxon>Actinomycetota</taxon>
        <taxon>Actinomycetes</taxon>
        <taxon>Mycobacteriales</taxon>
        <taxon>Corynebacteriaceae</taxon>
        <taxon>Corynebacterium</taxon>
    </lineage>
</organism>
<dbReference type="KEGG" id="crie:AK829_07350"/>
<dbReference type="GO" id="GO:0003677">
    <property type="term" value="F:DNA binding"/>
    <property type="evidence" value="ECO:0007669"/>
    <property type="project" value="UniProtKB-KW"/>
</dbReference>
<keyword evidence="4" id="KW-0804">Transcription</keyword>
<reference evidence="5 6" key="1">
    <citation type="submission" date="2015-08" db="EMBL/GenBank/DDBJ databases">
        <authorList>
            <person name="Babu N.S."/>
            <person name="Beckwith C.J."/>
            <person name="Beseler K.G."/>
            <person name="Brison A."/>
            <person name="Carone J.V."/>
            <person name="Caskin T.P."/>
            <person name="Diamond M."/>
            <person name="Durham M.E."/>
            <person name="Foxe J.M."/>
            <person name="Go M."/>
            <person name="Henderson B.A."/>
            <person name="Jones I.B."/>
            <person name="McGettigan J.A."/>
            <person name="Micheletti S.J."/>
            <person name="Nasrallah M.E."/>
            <person name="Ortiz D."/>
            <person name="Piller C.R."/>
            <person name="Privatt S.R."/>
            <person name="Schneider S.L."/>
            <person name="Sharp S."/>
            <person name="Smith T.C."/>
            <person name="Stanton J.D."/>
            <person name="Ullery H.E."/>
            <person name="Wilson R.J."/>
            <person name="Serrano M.G."/>
            <person name="Buck G."/>
            <person name="Lee V."/>
            <person name="Wang Y."/>
            <person name="Carvalho R."/>
            <person name="Voegtly L."/>
            <person name="Shi R."/>
            <person name="Duckworth R."/>
            <person name="Johnson A."/>
            <person name="Loviza R."/>
            <person name="Walstead R."/>
            <person name="Shah Z."/>
            <person name="Kiflezghi M."/>
            <person name="Wade K."/>
            <person name="Ball S.L."/>
            <person name="Bradley K.W."/>
            <person name="Asai D.J."/>
            <person name="Bowman C.A."/>
            <person name="Russell D.A."/>
            <person name="Pope W.H."/>
            <person name="Jacobs-Sera D."/>
            <person name="Hendrix R.W."/>
            <person name="Hatfull G.F."/>
        </authorList>
    </citation>
    <scope>NUCLEOTIDE SEQUENCE [LARGE SCALE GENOMIC DNA]</scope>
    <source>
        <strain evidence="5 6">PUDD_83A45</strain>
    </source>
</reference>
<evidence type="ECO:0000313" key="5">
    <source>
        <dbReference type="EMBL" id="AKV59005.1"/>
    </source>
</evidence>
<dbReference type="EMBL" id="CP012342">
    <property type="protein sequence ID" value="AKV59005.1"/>
    <property type="molecule type" value="Genomic_DNA"/>
</dbReference>
<name>A0A0K1RC48_9CORY</name>
<gene>
    <name evidence="5" type="ORF">AK829_07350</name>
</gene>
<comment type="similarity">
    <text evidence="1">Belongs to the short-chain fatty acyl-CoA assimilation regulator (ScfR) family.</text>
</comment>
<dbReference type="PROSITE" id="PS50943">
    <property type="entry name" value="HTH_CROC1"/>
    <property type="match status" value="1"/>
</dbReference>
<dbReference type="Gene3D" id="1.10.260.40">
    <property type="entry name" value="lambda repressor-like DNA-binding domains"/>
    <property type="match status" value="1"/>
</dbReference>
<dbReference type="Proteomes" id="UP000060016">
    <property type="component" value="Chromosome"/>
</dbReference>
<dbReference type="PANTHER" id="PTHR46797:SF23">
    <property type="entry name" value="HTH-TYPE TRANSCRIPTIONAL REGULATOR SUTR"/>
    <property type="match status" value="1"/>
</dbReference>
<evidence type="ECO:0000256" key="4">
    <source>
        <dbReference type="ARBA" id="ARBA00023163"/>
    </source>
</evidence>
<evidence type="ECO:0000313" key="6">
    <source>
        <dbReference type="Proteomes" id="UP000060016"/>
    </source>
</evidence>
<dbReference type="SMART" id="SM00530">
    <property type="entry name" value="HTH_XRE"/>
    <property type="match status" value="1"/>
</dbReference>
<dbReference type="Pfam" id="PF09856">
    <property type="entry name" value="ScfRs"/>
    <property type="match status" value="1"/>
</dbReference>
<keyword evidence="3" id="KW-0238">DNA-binding</keyword>
<keyword evidence="2" id="KW-0805">Transcription regulation</keyword>
<dbReference type="InterPro" id="IPR001387">
    <property type="entry name" value="Cro/C1-type_HTH"/>
</dbReference>
<dbReference type="InterPro" id="IPR010982">
    <property type="entry name" value="Lambda_DNA-bd_dom_sf"/>
</dbReference>
<dbReference type="Pfam" id="PF01381">
    <property type="entry name" value="HTH_3"/>
    <property type="match status" value="1"/>
</dbReference>
<evidence type="ECO:0000256" key="3">
    <source>
        <dbReference type="ARBA" id="ARBA00023125"/>
    </source>
</evidence>
<dbReference type="CDD" id="cd00093">
    <property type="entry name" value="HTH_XRE"/>
    <property type="match status" value="1"/>
</dbReference>